<dbReference type="EMBL" id="BGPR01002851">
    <property type="protein sequence ID" value="GBM79951.1"/>
    <property type="molecule type" value="Genomic_DNA"/>
</dbReference>
<comment type="caution">
    <text evidence="1">The sequence shown here is derived from an EMBL/GenBank/DDBJ whole genome shotgun (WGS) entry which is preliminary data.</text>
</comment>
<organism evidence="1 2">
    <name type="scientific">Araneus ventricosus</name>
    <name type="common">Orbweaver spider</name>
    <name type="synonym">Epeira ventricosa</name>
    <dbReference type="NCBI Taxonomy" id="182803"/>
    <lineage>
        <taxon>Eukaryota</taxon>
        <taxon>Metazoa</taxon>
        <taxon>Ecdysozoa</taxon>
        <taxon>Arthropoda</taxon>
        <taxon>Chelicerata</taxon>
        <taxon>Arachnida</taxon>
        <taxon>Araneae</taxon>
        <taxon>Araneomorphae</taxon>
        <taxon>Entelegynae</taxon>
        <taxon>Araneoidea</taxon>
        <taxon>Araneidae</taxon>
        <taxon>Araneus</taxon>
    </lineage>
</organism>
<keyword evidence="2" id="KW-1185">Reference proteome</keyword>
<dbReference type="Proteomes" id="UP000499080">
    <property type="component" value="Unassembled WGS sequence"/>
</dbReference>
<name>A0A4Y2IQ07_ARAVE</name>
<gene>
    <name evidence="1" type="ORF">AVEN_113367_1</name>
</gene>
<protein>
    <submittedName>
        <fullName evidence="1">Uncharacterized protein</fullName>
    </submittedName>
</protein>
<evidence type="ECO:0000313" key="2">
    <source>
        <dbReference type="Proteomes" id="UP000499080"/>
    </source>
</evidence>
<sequence>MVYMKTRGKLLKHDHKRVGNNVIQNIDRCQVFQDVSRAHESHQITIRELSEEYSIGYGSVQPILTVDLARDLCLPNLNRNCSRKIKKRRPNFTCYPSP</sequence>
<proteinExistence type="predicted"/>
<evidence type="ECO:0000313" key="1">
    <source>
        <dbReference type="EMBL" id="GBM79951.1"/>
    </source>
</evidence>
<dbReference type="AlphaFoldDB" id="A0A4Y2IQ07"/>
<accession>A0A4Y2IQ07</accession>
<reference evidence="1 2" key="1">
    <citation type="journal article" date="2019" name="Sci. Rep.">
        <title>Orb-weaving spider Araneus ventricosus genome elucidates the spidroin gene catalogue.</title>
        <authorList>
            <person name="Kono N."/>
            <person name="Nakamura H."/>
            <person name="Ohtoshi R."/>
            <person name="Moran D.A.P."/>
            <person name="Shinohara A."/>
            <person name="Yoshida Y."/>
            <person name="Fujiwara M."/>
            <person name="Mori M."/>
            <person name="Tomita M."/>
            <person name="Arakawa K."/>
        </authorList>
    </citation>
    <scope>NUCLEOTIDE SEQUENCE [LARGE SCALE GENOMIC DNA]</scope>
</reference>